<dbReference type="PANTHER" id="PTHR23504:SF15">
    <property type="entry name" value="MAJOR FACILITATOR SUPERFAMILY (MFS) PROFILE DOMAIN-CONTAINING PROTEIN"/>
    <property type="match status" value="1"/>
</dbReference>
<organism evidence="9 10">
    <name type="scientific">Syncephalastrum racemosum</name>
    <name type="common">Filamentous fungus</name>
    <dbReference type="NCBI Taxonomy" id="13706"/>
    <lineage>
        <taxon>Eukaryota</taxon>
        <taxon>Fungi</taxon>
        <taxon>Fungi incertae sedis</taxon>
        <taxon>Mucoromycota</taxon>
        <taxon>Mucoromycotina</taxon>
        <taxon>Mucoromycetes</taxon>
        <taxon>Mucorales</taxon>
        <taxon>Syncephalastraceae</taxon>
        <taxon>Syncephalastrum</taxon>
    </lineage>
</organism>
<dbReference type="EMBL" id="MCGN01000001">
    <property type="protein sequence ID" value="ORZ03134.1"/>
    <property type="molecule type" value="Genomic_DNA"/>
</dbReference>
<evidence type="ECO:0000256" key="5">
    <source>
        <dbReference type="ARBA" id="ARBA00023136"/>
    </source>
</evidence>
<dbReference type="OMA" id="TFFAGMQ"/>
<comment type="subcellular location">
    <subcellularLocation>
        <location evidence="1">Membrane</location>
        <topology evidence="1">Multi-pass membrane protein</topology>
    </subcellularLocation>
</comment>
<feature type="transmembrane region" description="Helical" evidence="7">
    <location>
        <begin position="55"/>
        <end position="77"/>
    </location>
</feature>
<feature type="transmembrane region" description="Helical" evidence="7">
    <location>
        <begin position="323"/>
        <end position="341"/>
    </location>
</feature>
<comment type="caution">
    <text evidence="9">The sequence shown here is derived from an EMBL/GenBank/DDBJ whole genome shotgun (WGS) entry which is preliminary data.</text>
</comment>
<feature type="transmembrane region" description="Helical" evidence="7">
    <location>
        <begin position="148"/>
        <end position="171"/>
    </location>
</feature>
<dbReference type="InParanoid" id="A0A1X2HUG5"/>
<dbReference type="InterPro" id="IPR020846">
    <property type="entry name" value="MFS_dom"/>
</dbReference>
<keyword evidence="2" id="KW-0813">Transport</keyword>
<dbReference type="InterPro" id="IPR011701">
    <property type="entry name" value="MFS"/>
</dbReference>
<dbReference type="InterPro" id="IPR036259">
    <property type="entry name" value="MFS_trans_sf"/>
</dbReference>
<gene>
    <name evidence="9" type="ORF">BCR43DRAFT_482805</name>
</gene>
<dbReference type="Gene3D" id="1.20.1250.20">
    <property type="entry name" value="MFS general substrate transporter like domains"/>
    <property type="match status" value="1"/>
</dbReference>
<evidence type="ECO:0000256" key="7">
    <source>
        <dbReference type="SAM" id="Phobius"/>
    </source>
</evidence>
<feature type="region of interest" description="Disordered" evidence="6">
    <location>
        <begin position="244"/>
        <end position="264"/>
    </location>
</feature>
<dbReference type="PROSITE" id="PS50850">
    <property type="entry name" value="MFS"/>
    <property type="match status" value="1"/>
</dbReference>
<evidence type="ECO:0000256" key="6">
    <source>
        <dbReference type="SAM" id="MobiDB-lite"/>
    </source>
</evidence>
<dbReference type="AlphaFoldDB" id="A0A1X2HUG5"/>
<evidence type="ECO:0000259" key="8">
    <source>
        <dbReference type="PROSITE" id="PS50850"/>
    </source>
</evidence>
<proteinExistence type="predicted"/>
<feature type="transmembrane region" description="Helical" evidence="7">
    <location>
        <begin position="89"/>
        <end position="106"/>
    </location>
</feature>
<accession>A0A1X2HUG5</accession>
<dbReference type="GO" id="GO:0016020">
    <property type="term" value="C:membrane"/>
    <property type="evidence" value="ECO:0007669"/>
    <property type="project" value="UniProtKB-SubCell"/>
</dbReference>
<keyword evidence="10" id="KW-1185">Reference proteome</keyword>
<sequence>MPEAASLVTADTSFPMRQLLLVCAVRIAEPISLSITMPFIYFMVRDFGLGPEEDVGSYVGFLTAAFSVAQLISAMPFGILSDRAGRRPVVLFGLATTSLGMLAFGVSKSYSFALTTKIISGLLDGNVAPLKSMVSEMTMHNTEADRTWAFSVLQVIFAVGSIIGSMLGGYLSEPVRKYPFLFDRGGWLTDFFTAYPYFLPCFVATLIGAAAWMVSYLYLEETLVVDNDEKLGDAERRPLLSQAPVSYTSGDDSHTTNAPLGDDTKGPMSMVQKLTSSLTLDVILCCILYGTVAYQDIFYDELIPLWSATPIQSGGLGLTSTEIGTAFSFAGIVVLVVQCVLHRLAMRFSMLSLFRFSLLISIFIYLFQGCARYLPDSLIWSGMLIGFGLKSFAITISFTGLVVLLNNATTRADVLGSINAISQCCSAAMRAMGPATAGLIWSWSIQAIDMPLWLRLHFSWVSAALVGVVSFMLGMMLMRS</sequence>
<keyword evidence="4 7" id="KW-1133">Transmembrane helix</keyword>
<dbReference type="Proteomes" id="UP000242180">
    <property type="component" value="Unassembled WGS sequence"/>
</dbReference>
<feature type="transmembrane region" description="Helical" evidence="7">
    <location>
        <begin position="197"/>
        <end position="219"/>
    </location>
</feature>
<evidence type="ECO:0000313" key="9">
    <source>
        <dbReference type="EMBL" id="ORZ03134.1"/>
    </source>
</evidence>
<feature type="transmembrane region" description="Helical" evidence="7">
    <location>
        <begin position="19"/>
        <end position="43"/>
    </location>
</feature>
<evidence type="ECO:0000256" key="2">
    <source>
        <dbReference type="ARBA" id="ARBA00022448"/>
    </source>
</evidence>
<evidence type="ECO:0000256" key="3">
    <source>
        <dbReference type="ARBA" id="ARBA00022692"/>
    </source>
</evidence>
<feature type="transmembrane region" description="Helical" evidence="7">
    <location>
        <begin position="380"/>
        <end position="406"/>
    </location>
</feature>
<name>A0A1X2HUG5_SYNRA</name>
<feature type="transmembrane region" description="Helical" evidence="7">
    <location>
        <begin position="353"/>
        <end position="374"/>
    </location>
</feature>
<dbReference type="PANTHER" id="PTHR23504">
    <property type="entry name" value="MAJOR FACILITATOR SUPERFAMILY DOMAIN-CONTAINING PROTEIN 10"/>
    <property type="match status" value="1"/>
</dbReference>
<protein>
    <submittedName>
        <fullName evidence="9">Major facilitator superfamily domain-containing protein</fullName>
    </submittedName>
</protein>
<evidence type="ECO:0000313" key="10">
    <source>
        <dbReference type="Proteomes" id="UP000242180"/>
    </source>
</evidence>
<dbReference type="Pfam" id="PF07690">
    <property type="entry name" value="MFS_1"/>
    <property type="match status" value="1"/>
</dbReference>
<keyword evidence="3 7" id="KW-0812">Transmembrane</keyword>
<dbReference type="OrthoDB" id="419616at2759"/>
<dbReference type="SUPFAM" id="SSF103473">
    <property type="entry name" value="MFS general substrate transporter"/>
    <property type="match status" value="1"/>
</dbReference>
<evidence type="ECO:0000256" key="4">
    <source>
        <dbReference type="ARBA" id="ARBA00022989"/>
    </source>
</evidence>
<evidence type="ECO:0000256" key="1">
    <source>
        <dbReference type="ARBA" id="ARBA00004141"/>
    </source>
</evidence>
<feature type="transmembrane region" description="Helical" evidence="7">
    <location>
        <begin position="457"/>
        <end position="478"/>
    </location>
</feature>
<keyword evidence="5 7" id="KW-0472">Membrane</keyword>
<reference evidence="9 10" key="1">
    <citation type="submission" date="2016-07" db="EMBL/GenBank/DDBJ databases">
        <title>Pervasive Adenine N6-methylation of Active Genes in Fungi.</title>
        <authorList>
            <consortium name="DOE Joint Genome Institute"/>
            <person name="Mondo S.J."/>
            <person name="Dannebaum R.O."/>
            <person name="Kuo R.C."/>
            <person name="Labutti K."/>
            <person name="Haridas S."/>
            <person name="Kuo A."/>
            <person name="Salamov A."/>
            <person name="Ahrendt S.R."/>
            <person name="Lipzen A."/>
            <person name="Sullivan W."/>
            <person name="Andreopoulos W.B."/>
            <person name="Clum A."/>
            <person name="Lindquist E."/>
            <person name="Daum C."/>
            <person name="Ramamoorthy G.K."/>
            <person name="Gryganskyi A."/>
            <person name="Culley D."/>
            <person name="Magnuson J.K."/>
            <person name="James T.Y."/>
            <person name="O'Malley M.A."/>
            <person name="Stajich J.E."/>
            <person name="Spatafora J.W."/>
            <person name="Visel A."/>
            <person name="Grigoriev I.V."/>
        </authorList>
    </citation>
    <scope>NUCLEOTIDE SEQUENCE [LARGE SCALE GENOMIC DNA]</scope>
    <source>
        <strain evidence="9 10">NRRL 2496</strain>
    </source>
</reference>
<dbReference type="GO" id="GO:0022857">
    <property type="term" value="F:transmembrane transporter activity"/>
    <property type="evidence" value="ECO:0007669"/>
    <property type="project" value="InterPro"/>
</dbReference>
<feature type="compositionally biased region" description="Polar residues" evidence="6">
    <location>
        <begin position="244"/>
        <end position="258"/>
    </location>
</feature>
<feature type="domain" description="Major facilitator superfamily (MFS) profile" evidence="8">
    <location>
        <begin position="18"/>
        <end position="480"/>
    </location>
</feature>